<gene>
    <name evidence="2" type="ORF">KC19_7G008200</name>
</gene>
<evidence type="ECO:0000256" key="1">
    <source>
        <dbReference type="SAM" id="SignalP"/>
    </source>
</evidence>
<dbReference type="AlphaFoldDB" id="A0A8T0H4N1"/>
<accession>A0A8T0H4N1</accession>
<organism evidence="2 3">
    <name type="scientific">Ceratodon purpureus</name>
    <name type="common">Fire moss</name>
    <name type="synonym">Dicranum purpureum</name>
    <dbReference type="NCBI Taxonomy" id="3225"/>
    <lineage>
        <taxon>Eukaryota</taxon>
        <taxon>Viridiplantae</taxon>
        <taxon>Streptophyta</taxon>
        <taxon>Embryophyta</taxon>
        <taxon>Bryophyta</taxon>
        <taxon>Bryophytina</taxon>
        <taxon>Bryopsida</taxon>
        <taxon>Dicranidae</taxon>
        <taxon>Pseudoditrichales</taxon>
        <taxon>Ditrichaceae</taxon>
        <taxon>Ceratodon</taxon>
    </lineage>
</organism>
<keyword evidence="3" id="KW-1185">Reference proteome</keyword>
<protein>
    <submittedName>
        <fullName evidence="2">Uncharacterized protein</fullName>
    </submittedName>
</protein>
<evidence type="ECO:0000313" key="2">
    <source>
        <dbReference type="EMBL" id="KAG0565695.1"/>
    </source>
</evidence>
<keyword evidence="1" id="KW-0732">Signal</keyword>
<name>A0A8T0H4N1_CERPU</name>
<dbReference type="Proteomes" id="UP000822688">
    <property type="component" value="Chromosome 7"/>
</dbReference>
<dbReference type="EMBL" id="CM026428">
    <property type="protein sequence ID" value="KAG0565695.1"/>
    <property type="molecule type" value="Genomic_DNA"/>
</dbReference>
<sequence>MIFQALFFFSRLKLVLHFRPQYRSNDFSHYHLPIPSNLQPKLLPNLSPQH</sequence>
<reference evidence="2" key="1">
    <citation type="submission" date="2020-06" db="EMBL/GenBank/DDBJ databases">
        <title>WGS assembly of Ceratodon purpureus strain R40.</title>
        <authorList>
            <person name="Carey S.B."/>
            <person name="Jenkins J."/>
            <person name="Shu S."/>
            <person name="Lovell J.T."/>
            <person name="Sreedasyam A."/>
            <person name="Maumus F."/>
            <person name="Tiley G.P."/>
            <person name="Fernandez-Pozo N."/>
            <person name="Barry K."/>
            <person name="Chen C."/>
            <person name="Wang M."/>
            <person name="Lipzen A."/>
            <person name="Daum C."/>
            <person name="Saski C.A."/>
            <person name="Payton A.C."/>
            <person name="Mcbreen J.C."/>
            <person name="Conrad R.E."/>
            <person name="Kollar L.M."/>
            <person name="Olsson S."/>
            <person name="Huttunen S."/>
            <person name="Landis J.B."/>
            <person name="Wickett N.J."/>
            <person name="Johnson M.G."/>
            <person name="Rensing S.A."/>
            <person name="Grimwood J."/>
            <person name="Schmutz J."/>
            <person name="Mcdaniel S.F."/>
        </authorList>
    </citation>
    <scope>NUCLEOTIDE SEQUENCE</scope>
    <source>
        <strain evidence="2">R40</strain>
    </source>
</reference>
<feature type="chain" id="PRO_5035823602" evidence="1">
    <location>
        <begin position="18"/>
        <end position="50"/>
    </location>
</feature>
<evidence type="ECO:0000313" key="3">
    <source>
        <dbReference type="Proteomes" id="UP000822688"/>
    </source>
</evidence>
<feature type="signal peptide" evidence="1">
    <location>
        <begin position="1"/>
        <end position="17"/>
    </location>
</feature>
<proteinExistence type="predicted"/>
<comment type="caution">
    <text evidence="2">The sequence shown here is derived from an EMBL/GenBank/DDBJ whole genome shotgun (WGS) entry which is preliminary data.</text>
</comment>